<dbReference type="InParanoid" id="B4D054"/>
<evidence type="ECO:0000256" key="2">
    <source>
        <dbReference type="SAM" id="SignalP"/>
    </source>
</evidence>
<organism evidence="3 4">
    <name type="scientific">Chthoniobacter flavus Ellin428</name>
    <dbReference type="NCBI Taxonomy" id="497964"/>
    <lineage>
        <taxon>Bacteria</taxon>
        <taxon>Pseudomonadati</taxon>
        <taxon>Verrucomicrobiota</taxon>
        <taxon>Spartobacteria</taxon>
        <taxon>Chthoniobacterales</taxon>
        <taxon>Chthoniobacteraceae</taxon>
        <taxon>Chthoniobacter</taxon>
    </lineage>
</organism>
<dbReference type="InterPro" id="IPR025961">
    <property type="entry name" value="Metal_resist"/>
</dbReference>
<comment type="caution">
    <text evidence="3">The sequence shown here is derived from an EMBL/GenBank/DDBJ whole genome shotgun (WGS) entry which is preliminary data.</text>
</comment>
<dbReference type="RefSeq" id="WP_006979617.1">
    <property type="nucleotide sequence ID" value="NZ_ABVL01000005.1"/>
</dbReference>
<reference evidence="3 4" key="1">
    <citation type="journal article" date="2011" name="J. Bacteriol.">
        <title>Genome sequence of Chthoniobacter flavus Ellin428, an aerobic heterotrophic soil bacterium.</title>
        <authorList>
            <person name="Kant R."/>
            <person name="van Passel M.W."/>
            <person name="Palva A."/>
            <person name="Lucas S."/>
            <person name="Lapidus A."/>
            <person name="Glavina Del Rio T."/>
            <person name="Dalin E."/>
            <person name="Tice H."/>
            <person name="Bruce D."/>
            <person name="Goodwin L."/>
            <person name="Pitluck S."/>
            <person name="Larimer F.W."/>
            <person name="Land M.L."/>
            <person name="Hauser L."/>
            <person name="Sangwan P."/>
            <person name="de Vos W.M."/>
            <person name="Janssen P.H."/>
            <person name="Smidt H."/>
        </authorList>
    </citation>
    <scope>NUCLEOTIDE SEQUENCE [LARGE SCALE GENOMIC DNA]</scope>
    <source>
        <strain evidence="3 4">Ellin428</strain>
    </source>
</reference>
<accession>B4D054</accession>
<proteinExistence type="predicted"/>
<feature type="region of interest" description="Disordered" evidence="1">
    <location>
        <begin position="196"/>
        <end position="236"/>
    </location>
</feature>
<feature type="chain" id="PRO_5002800348" evidence="2">
    <location>
        <begin position="30"/>
        <end position="236"/>
    </location>
</feature>
<protein>
    <submittedName>
        <fullName evidence="3">Uncharacterized protein</fullName>
    </submittedName>
</protein>
<evidence type="ECO:0000256" key="1">
    <source>
        <dbReference type="SAM" id="MobiDB-lite"/>
    </source>
</evidence>
<name>B4D054_9BACT</name>
<dbReference type="Pfam" id="PF13801">
    <property type="entry name" value="Metal_resist"/>
    <property type="match status" value="1"/>
</dbReference>
<dbReference type="AlphaFoldDB" id="B4D054"/>
<sequence length="236" mass="25746" precursor="true">MKTQSSRHHRSLLLAVLALFALPFPLLNAAPFTARNLPALMPSPESALQHATEIELTPDQRKKLEDGMSDLGTVATKFTTTVQRESDALAEILGADKPDESAASAQFESLLAAEAELKRVRLTMSLRTREVLTAAQLQKLQSLQNARSSRRASPPADQELAAKMERVKGLIERARQAGLDLSSIRTMWKRVNDFTQDGKTSEASQVLDDAATDLENKLSAAPVGPPPSPTTPRSRR</sequence>
<dbReference type="STRING" id="497964.CfE428DRAFT_2292"/>
<gene>
    <name evidence="3" type="ORF">CfE428DRAFT_2292</name>
</gene>
<dbReference type="Proteomes" id="UP000005824">
    <property type="component" value="Unassembled WGS sequence"/>
</dbReference>
<evidence type="ECO:0000313" key="4">
    <source>
        <dbReference type="Proteomes" id="UP000005824"/>
    </source>
</evidence>
<feature type="signal peptide" evidence="2">
    <location>
        <begin position="1"/>
        <end position="29"/>
    </location>
</feature>
<evidence type="ECO:0000313" key="3">
    <source>
        <dbReference type="EMBL" id="EDY20368.1"/>
    </source>
</evidence>
<dbReference type="Gene3D" id="1.20.120.1490">
    <property type="match status" value="1"/>
</dbReference>
<dbReference type="EMBL" id="ABVL01000005">
    <property type="protein sequence ID" value="EDY20368.1"/>
    <property type="molecule type" value="Genomic_DNA"/>
</dbReference>
<keyword evidence="4" id="KW-1185">Reference proteome</keyword>
<keyword evidence="2" id="KW-0732">Signal</keyword>